<dbReference type="GO" id="GO:0003700">
    <property type="term" value="F:DNA-binding transcription factor activity"/>
    <property type="evidence" value="ECO:0007669"/>
    <property type="project" value="TreeGrafter"/>
</dbReference>
<dbReference type="Proteomes" id="UP000431913">
    <property type="component" value="Unassembled WGS sequence"/>
</dbReference>
<dbReference type="SMART" id="SM00354">
    <property type="entry name" value="HTH_LACI"/>
    <property type="match status" value="1"/>
</dbReference>
<protein>
    <submittedName>
        <fullName evidence="5">LacI family transcriptional regulator</fullName>
    </submittedName>
</protein>
<dbReference type="Pfam" id="PF00356">
    <property type="entry name" value="LacI"/>
    <property type="match status" value="1"/>
</dbReference>
<sequence>MQLLTIKDIARESGYAVSTVSRALNDHPDVSREAKEKIKAIVAAHKFVPNSNARQLKVQQNRSIIIVVKGAFNMFFAAILERMQSLISCSGYSAEVHYLDEDADEVLVGEQLQRERKPLGFIFLGGNTCSFEARFSAIAVPSVLATTLADHLNFGNLSSVGIDDTAAGRRAARFLLSRGHRRIAVIGGNRAVSSISDQRYQGFLQGFADEGLSHDEALYQKANYNLGSGYRAMNKLLARDAGFTAVFCMSDIMAVGAMRALTDAGLRVPQDISVLGFDGIELGQYAVPRLATVSQPQQEIADQSVALLLGQIEKAAPPQTRVVSTGLLEGESVASVTSDI</sequence>
<dbReference type="SUPFAM" id="SSF47413">
    <property type="entry name" value="lambda repressor-like DNA-binding domains"/>
    <property type="match status" value="1"/>
</dbReference>
<dbReference type="InterPro" id="IPR000843">
    <property type="entry name" value="HTH_LacI"/>
</dbReference>
<evidence type="ECO:0000259" key="4">
    <source>
        <dbReference type="PROSITE" id="PS50932"/>
    </source>
</evidence>
<name>A0A6I2UC16_9FIRM</name>
<evidence type="ECO:0000256" key="3">
    <source>
        <dbReference type="ARBA" id="ARBA00023163"/>
    </source>
</evidence>
<dbReference type="PROSITE" id="PS50932">
    <property type="entry name" value="HTH_LACI_2"/>
    <property type="match status" value="1"/>
</dbReference>
<keyword evidence="3" id="KW-0804">Transcription</keyword>
<dbReference type="SUPFAM" id="SSF53822">
    <property type="entry name" value="Periplasmic binding protein-like I"/>
    <property type="match status" value="1"/>
</dbReference>
<organism evidence="5 6">
    <name type="scientific">Ruthenibacterium lactatiformans</name>
    <dbReference type="NCBI Taxonomy" id="1550024"/>
    <lineage>
        <taxon>Bacteria</taxon>
        <taxon>Bacillati</taxon>
        <taxon>Bacillota</taxon>
        <taxon>Clostridia</taxon>
        <taxon>Eubacteriales</taxon>
        <taxon>Oscillospiraceae</taxon>
        <taxon>Ruthenibacterium</taxon>
    </lineage>
</organism>
<feature type="domain" description="HTH lacI-type" evidence="4">
    <location>
        <begin position="4"/>
        <end position="58"/>
    </location>
</feature>
<dbReference type="GO" id="GO:0000976">
    <property type="term" value="F:transcription cis-regulatory region binding"/>
    <property type="evidence" value="ECO:0007669"/>
    <property type="project" value="TreeGrafter"/>
</dbReference>
<evidence type="ECO:0000256" key="1">
    <source>
        <dbReference type="ARBA" id="ARBA00023015"/>
    </source>
</evidence>
<accession>A0A6I2UC16</accession>
<evidence type="ECO:0000313" key="6">
    <source>
        <dbReference type="Proteomes" id="UP000431913"/>
    </source>
</evidence>
<dbReference type="PANTHER" id="PTHR30146:SF109">
    <property type="entry name" value="HTH-TYPE TRANSCRIPTIONAL REGULATOR GALS"/>
    <property type="match status" value="1"/>
</dbReference>
<dbReference type="InterPro" id="IPR046335">
    <property type="entry name" value="LacI/GalR-like_sensor"/>
</dbReference>
<dbReference type="InterPro" id="IPR010982">
    <property type="entry name" value="Lambda_DNA-bd_dom_sf"/>
</dbReference>
<comment type="caution">
    <text evidence="5">The sequence shown here is derived from an EMBL/GenBank/DDBJ whole genome shotgun (WGS) entry which is preliminary data.</text>
</comment>
<dbReference type="RefSeq" id="WP_117460775.1">
    <property type="nucleotide sequence ID" value="NZ_CAOJUJ010000013.1"/>
</dbReference>
<gene>
    <name evidence="5" type="ORF">FYJ76_11085</name>
</gene>
<keyword evidence="2" id="KW-0238">DNA-binding</keyword>
<dbReference type="AlphaFoldDB" id="A0A6I2UC16"/>
<dbReference type="Gene3D" id="3.40.50.2300">
    <property type="match status" value="2"/>
</dbReference>
<evidence type="ECO:0000313" key="5">
    <source>
        <dbReference type="EMBL" id="MST92465.1"/>
    </source>
</evidence>
<dbReference type="CDD" id="cd01392">
    <property type="entry name" value="HTH_LacI"/>
    <property type="match status" value="1"/>
</dbReference>
<dbReference type="CDD" id="cd06267">
    <property type="entry name" value="PBP1_LacI_sugar_binding-like"/>
    <property type="match status" value="1"/>
</dbReference>
<dbReference type="Gene3D" id="1.10.260.40">
    <property type="entry name" value="lambda repressor-like DNA-binding domains"/>
    <property type="match status" value="1"/>
</dbReference>
<dbReference type="PANTHER" id="PTHR30146">
    <property type="entry name" value="LACI-RELATED TRANSCRIPTIONAL REPRESSOR"/>
    <property type="match status" value="1"/>
</dbReference>
<dbReference type="InterPro" id="IPR028082">
    <property type="entry name" value="Peripla_BP_I"/>
</dbReference>
<proteinExistence type="predicted"/>
<evidence type="ECO:0000256" key="2">
    <source>
        <dbReference type="ARBA" id="ARBA00023125"/>
    </source>
</evidence>
<dbReference type="Pfam" id="PF13377">
    <property type="entry name" value="Peripla_BP_3"/>
    <property type="match status" value="1"/>
</dbReference>
<reference evidence="5 6" key="1">
    <citation type="submission" date="2019-08" db="EMBL/GenBank/DDBJ databases">
        <title>In-depth cultivation of the pig gut microbiome towards novel bacterial diversity and tailored functional studies.</title>
        <authorList>
            <person name="Wylensek D."/>
            <person name="Hitch T.C.A."/>
            <person name="Clavel T."/>
        </authorList>
    </citation>
    <scope>NUCLEOTIDE SEQUENCE [LARGE SCALE GENOMIC DNA]</scope>
    <source>
        <strain evidence="5 6">WCA3-601-WT-6J</strain>
    </source>
</reference>
<dbReference type="EMBL" id="VUNJ01000011">
    <property type="protein sequence ID" value="MST92465.1"/>
    <property type="molecule type" value="Genomic_DNA"/>
</dbReference>
<keyword evidence="1" id="KW-0805">Transcription regulation</keyword>